<dbReference type="AlphaFoldDB" id="A0A540LEM2"/>
<evidence type="ECO:0000256" key="1">
    <source>
        <dbReference type="SAM" id="MobiDB-lite"/>
    </source>
</evidence>
<dbReference type="Proteomes" id="UP000315295">
    <property type="component" value="Unassembled WGS sequence"/>
</dbReference>
<evidence type="ECO:0000313" key="2">
    <source>
        <dbReference type="EMBL" id="TQD84900.1"/>
    </source>
</evidence>
<keyword evidence="3" id="KW-1185">Reference proteome</keyword>
<name>A0A540LEM2_MALBA</name>
<proteinExistence type="predicted"/>
<organism evidence="2 3">
    <name type="scientific">Malus baccata</name>
    <name type="common">Siberian crab apple</name>
    <name type="synonym">Pyrus baccata</name>
    <dbReference type="NCBI Taxonomy" id="106549"/>
    <lineage>
        <taxon>Eukaryota</taxon>
        <taxon>Viridiplantae</taxon>
        <taxon>Streptophyta</taxon>
        <taxon>Embryophyta</taxon>
        <taxon>Tracheophyta</taxon>
        <taxon>Spermatophyta</taxon>
        <taxon>Magnoliopsida</taxon>
        <taxon>eudicotyledons</taxon>
        <taxon>Gunneridae</taxon>
        <taxon>Pentapetalae</taxon>
        <taxon>rosids</taxon>
        <taxon>fabids</taxon>
        <taxon>Rosales</taxon>
        <taxon>Rosaceae</taxon>
        <taxon>Amygdaloideae</taxon>
        <taxon>Maleae</taxon>
        <taxon>Malus</taxon>
    </lineage>
</organism>
<sequence length="80" mass="9149">MLPLKALDQLLSMINGLHLQYLAFAQNPDTESMEEGEMAQQQRPRLPPEIRRIPRELPHRPPGRAGVACQAGRRRRGLRL</sequence>
<feature type="region of interest" description="Disordered" evidence="1">
    <location>
        <begin position="53"/>
        <end position="80"/>
    </location>
</feature>
<protein>
    <submittedName>
        <fullName evidence="2">Uncharacterized protein</fullName>
    </submittedName>
</protein>
<reference evidence="2 3" key="1">
    <citation type="journal article" date="2019" name="G3 (Bethesda)">
        <title>Sequencing of a Wild Apple (Malus baccata) Genome Unravels the Differences Between Cultivated and Wild Apple Species Regarding Disease Resistance and Cold Tolerance.</title>
        <authorList>
            <person name="Chen X."/>
        </authorList>
    </citation>
    <scope>NUCLEOTIDE SEQUENCE [LARGE SCALE GENOMIC DNA]</scope>
    <source>
        <strain evidence="3">cv. Shandingzi</strain>
        <tissue evidence="2">Leaves</tissue>
    </source>
</reference>
<comment type="caution">
    <text evidence="2">The sequence shown here is derived from an EMBL/GenBank/DDBJ whole genome shotgun (WGS) entry which is preliminary data.</text>
</comment>
<accession>A0A540LEM2</accession>
<evidence type="ECO:0000313" key="3">
    <source>
        <dbReference type="Proteomes" id="UP000315295"/>
    </source>
</evidence>
<dbReference type="EMBL" id="VIEB01000615">
    <property type="protein sequence ID" value="TQD84900.1"/>
    <property type="molecule type" value="Genomic_DNA"/>
</dbReference>
<gene>
    <name evidence="2" type="ORF">C1H46_029513</name>
</gene>